<protein>
    <submittedName>
        <fullName evidence="1">Uncharacterized protein</fullName>
    </submittedName>
</protein>
<evidence type="ECO:0000313" key="1">
    <source>
        <dbReference type="EMBL" id="BCS28986.1"/>
    </source>
</evidence>
<gene>
    <name evidence="1" type="ORF">APUU_70556S</name>
</gene>
<dbReference type="RefSeq" id="XP_041561172.1">
    <property type="nucleotide sequence ID" value="XM_041695442.1"/>
</dbReference>
<dbReference type="GeneID" id="64978983"/>
<dbReference type="OrthoDB" id="4479638at2759"/>
<dbReference type="KEGG" id="apuu:APUU_70556S"/>
<sequence length="821" mass="93162">MEDSKSRSSSLALVEGDVYSSSSSQSETLTKEQQAIIDSIGNKQLANHLHKRTLKIFSREERLAAIEFYRTHAHINPQTGEERNISTASASEILHISKYTLERWINEEARITSMKHGNSRDDGERYSSTPMPERFMSGNYPFLRLTPGQLFAKKYVKGTDLCKLHPITHPVPFVGIEGGRRGKIESFAGAYRFLGHAEDTLHPGHPREPSLDSEILSRQSIIEAAAPCLESSLGNNPGIQRLTVQNVNSLLYHLAPRYTLRQPGLTRCTPCYKELGACVSLICEYLVAASDKLKSAIPVRIGFDYDEPFDGAPPHWAIKLLLKTDAEILLPLSLCLRGSVKHEVVPDTLLLQGWTMDYEILKCKTRKRQRNDEREYAIKYSQEFYQKSQAILEKFRLSPVLHIQDVEMLFLRSDSWRPRRFSPTWTLYSTILHSSYRSGDTLTPIYGKYTDVESVVDAIVTKAPLVAFAVPVVQPLQIVSLDHLFLIPQVSEDTVLSQFFGDLEVSEAPSYKKLKLESIEETLKQGASTTRDREFRRNLVKSLNLGAKKHPERINDKKRCMYYSCPEPQDAPVSFYCRHHSESLINYVMNPAEPLKQPAYHSQNREINMTDESRAILHELKSLYERPEKTWIVDFEYISMPKRYSPIPLQLAIRQLDGKLLYQGNIHYDMSMQEFMGATSSYVSQKHGMMGTVFIRCYGGLNTNGETPLQVRDQIIKVCGYNPDYIKILSWYAAQDMQCFLRILTGGEELIQDKVSHKGHENFQSINVGGLCGKLFPSLLSTTLESVHEFFGGSGVSGGEYHTALYDTEAMATIVRTLVQL</sequence>
<keyword evidence="2" id="KW-1185">Reference proteome</keyword>
<reference evidence="1" key="2">
    <citation type="submission" date="2021-02" db="EMBL/GenBank/DDBJ databases">
        <title>Aspergillus puulaauensis MK2 genome sequence.</title>
        <authorList>
            <person name="Futagami T."/>
            <person name="Mori K."/>
            <person name="Kadooka C."/>
            <person name="Tanaka T."/>
        </authorList>
    </citation>
    <scope>NUCLEOTIDE SEQUENCE</scope>
    <source>
        <strain evidence="1">MK2</strain>
    </source>
</reference>
<proteinExistence type="predicted"/>
<accession>A0A7R7XWQ0</accession>
<evidence type="ECO:0000313" key="2">
    <source>
        <dbReference type="Proteomes" id="UP000654913"/>
    </source>
</evidence>
<dbReference type="AlphaFoldDB" id="A0A7R7XWQ0"/>
<organism evidence="1 2">
    <name type="scientific">Aspergillus puulaauensis</name>
    <dbReference type="NCBI Taxonomy" id="1220207"/>
    <lineage>
        <taxon>Eukaryota</taxon>
        <taxon>Fungi</taxon>
        <taxon>Dikarya</taxon>
        <taxon>Ascomycota</taxon>
        <taxon>Pezizomycotina</taxon>
        <taxon>Eurotiomycetes</taxon>
        <taxon>Eurotiomycetidae</taxon>
        <taxon>Eurotiales</taxon>
        <taxon>Aspergillaceae</taxon>
        <taxon>Aspergillus</taxon>
    </lineage>
</organism>
<reference evidence="1" key="1">
    <citation type="submission" date="2021-01" db="EMBL/GenBank/DDBJ databases">
        <authorList>
            <consortium name="Aspergillus puulaauensis MK2 genome sequencing consortium"/>
            <person name="Kazuki M."/>
            <person name="Futagami T."/>
        </authorList>
    </citation>
    <scope>NUCLEOTIDE SEQUENCE</scope>
    <source>
        <strain evidence="1">MK2</strain>
    </source>
</reference>
<dbReference type="Proteomes" id="UP000654913">
    <property type="component" value="Chromosome 7"/>
</dbReference>
<name>A0A7R7XWQ0_9EURO</name>
<dbReference type="EMBL" id="AP024449">
    <property type="protein sequence ID" value="BCS28986.1"/>
    <property type="molecule type" value="Genomic_DNA"/>
</dbReference>